<feature type="domain" description="Aminotransferase class I/classII large" evidence="10">
    <location>
        <begin position="54"/>
        <end position="306"/>
    </location>
</feature>
<evidence type="ECO:0000256" key="6">
    <source>
        <dbReference type="ARBA" id="ARBA00022898"/>
    </source>
</evidence>
<dbReference type="Proteomes" id="UP000536534">
    <property type="component" value="Unassembled WGS sequence"/>
</dbReference>
<dbReference type="GO" id="GO:0048472">
    <property type="term" value="F:threonine-phosphate decarboxylase activity"/>
    <property type="evidence" value="ECO:0007669"/>
    <property type="project" value="UniProtKB-EC"/>
</dbReference>
<dbReference type="InterPro" id="IPR015424">
    <property type="entry name" value="PyrdxlP-dep_Trfase"/>
</dbReference>
<proteinExistence type="predicted"/>
<dbReference type="EC" id="4.1.1.81" evidence="4"/>
<evidence type="ECO:0000259" key="10">
    <source>
        <dbReference type="Pfam" id="PF00155"/>
    </source>
</evidence>
<evidence type="ECO:0000256" key="2">
    <source>
        <dbReference type="ARBA" id="ARBA00003444"/>
    </source>
</evidence>
<evidence type="ECO:0000313" key="12">
    <source>
        <dbReference type="Proteomes" id="UP000536534"/>
    </source>
</evidence>
<comment type="pathway">
    <text evidence="3">Cofactor biosynthesis; adenosylcobalamin biosynthesis.</text>
</comment>
<dbReference type="InterPro" id="IPR015421">
    <property type="entry name" value="PyrdxlP-dep_Trfase_major"/>
</dbReference>
<evidence type="ECO:0000256" key="1">
    <source>
        <dbReference type="ARBA" id="ARBA00001933"/>
    </source>
</evidence>
<evidence type="ECO:0000256" key="4">
    <source>
        <dbReference type="ARBA" id="ARBA00012285"/>
    </source>
</evidence>
<name>A0A7X7R6E3_9RHOO</name>
<evidence type="ECO:0000313" key="11">
    <source>
        <dbReference type="EMBL" id="NLF52960.1"/>
    </source>
</evidence>
<keyword evidence="5" id="KW-0169">Cobalamin biosynthesis</keyword>
<comment type="catalytic activity">
    <reaction evidence="9">
        <text>O-phospho-L-threonine + H(+) = (R)-1-aminopropan-2-yl phosphate + CO2</text>
        <dbReference type="Rhea" id="RHEA:11492"/>
        <dbReference type="ChEBI" id="CHEBI:15378"/>
        <dbReference type="ChEBI" id="CHEBI:16526"/>
        <dbReference type="ChEBI" id="CHEBI:58563"/>
        <dbReference type="ChEBI" id="CHEBI:58675"/>
        <dbReference type="EC" id="4.1.1.81"/>
    </reaction>
</comment>
<dbReference type="InterPro" id="IPR004838">
    <property type="entry name" value="NHTrfase_class1_PyrdxlP-BS"/>
</dbReference>
<dbReference type="UniPathway" id="UPA00148"/>
<evidence type="ECO:0000256" key="9">
    <source>
        <dbReference type="ARBA" id="ARBA00048531"/>
    </source>
</evidence>
<dbReference type="GO" id="GO:0030170">
    <property type="term" value="F:pyridoxal phosphate binding"/>
    <property type="evidence" value="ECO:0007669"/>
    <property type="project" value="InterPro"/>
</dbReference>
<dbReference type="SUPFAM" id="SSF53383">
    <property type="entry name" value="PLP-dependent transferases"/>
    <property type="match status" value="1"/>
</dbReference>
<dbReference type="PANTHER" id="PTHR42885:SF1">
    <property type="entry name" value="THREONINE-PHOSPHATE DECARBOXYLASE"/>
    <property type="match status" value="1"/>
</dbReference>
<dbReference type="PANTHER" id="PTHR42885">
    <property type="entry name" value="HISTIDINOL-PHOSPHATE AMINOTRANSFERASE-RELATED"/>
    <property type="match status" value="1"/>
</dbReference>
<dbReference type="AlphaFoldDB" id="A0A7X7R6E3"/>
<dbReference type="EMBL" id="JAAYYV010000022">
    <property type="protein sequence ID" value="NLF52960.1"/>
    <property type="molecule type" value="Genomic_DNA"/>
</dbReference>
<evidence type="ECO:0000256" key="5">
    <source>
        <dbReference type="ARBA" id="ARBA00022573"/>
    </source>
</evidence>
<gene>
    <name evidence="11" type="ORF">GX576_00885</name>
</gene>
<dbReference type="RefSeq" id="WP_068808846.1">
    <property type="nucleotide sequence ID" value="NZ_MBFM01000004.1"/>
</dbReference>
<organism evidence="11 12">
    <name type="scientific">Thauera phenolivorans</name>
    <dbReference type="NCBI Taxonomy" id="1792543"/>
    <lineage>
        <taxon>Bacteria</taxon>
        <taxon>Pseudomonadati</taxon>
        <taxon>Pseudomonadota</taxon>
        <taxon>Betaproteobacteria</taxon>
        <taxon>Rhodocyclales</taxon>
        <taxon>Zoogloeaceae</taxon>
        <taxon>Thauera</taxon>
    </lineage>
</organism>
<dbReference type="OrthoDB" id="9799304at2"/>
<dbReference type="Gene3D" id="3.40.640.10">
    <property type="entry name" value="Type I PLP-dependent aspartate aminotransferase-like (Major domain)"/>
    <property type="match status" value="1"/>
</dbReference>
<keyword evidence="7 11" id="KW-0456">Lyase</keyword>
<dbReference type="InterPro" id="IPR005860">
    <property type="entry name" value="CobD"/>
</dbReference>
<sequence>MLEHGGRLREAATRFRIPLADWLDLSTGIAPEPYPVPPLPAHCWHRLPEENDGLEAAAAAYYGSAELLPVPGSQAAIQALPALLPGRRVSLLAPAYAEHAHAWRTRAPRLCSADALDAAVAQSDVVVLVNPNNPTGAAFSRTQLLDWHARLAARGGWLVVDEAFIDADPVATLVARAGTPGLVVLRSLGKFFGLAGARVGFVFAPAALRRRLAEQLGPWPLGGPAREAARIALADSAWQATQRTRLRTDGARLARLLAEAGLGPAAGPALFKWVADPRAARLHAALARRGVLVRLFDAPASLRFGLPPDAADWRRLEDALAAALAECTPTRPTLGSLA</sequence>
<protein>
    <recommendedName>
        <fullName evidence="4">threonine-phosphate decarboxylase</fullName>
        <ecNumber evidence="4">4.1.1.81</ecNumber>
    </recommendedName>
    <alternativeName>
        <fullName evidence="8">L-threonine-O-3-phosphate decarboxylase</fullName>
    </alternativeName>
</protein>
<reference evidence="11 12" key="1">
    <citation type="journal article" date="2020" name="Biotechnol. Biofuels">
        <title>New insights from the biogas microbiome by comprehensive genome-resolved metagenomics of nearly 1600 species originating from multiple anaerobic digesters.</title>
        <authorList>
            <person name="Campanaro S."/>
            <person name="Treu L."/>
            <person name="Rodriguez-R L.M."/>
            <person name="Kovalovszki A."/>
            <person name="Ziels R.M."/>
            <person name="Maus I."/>
            <person name="Zhu X."/>
            <person name="Kougias P.G."/>
            <person name="Basile A."/>
            <person name="Luo G."/>
            <person name="Schluter A."/>
            <person name="Konstantinidis K.T."/>
            <person name="Angelidaki I."/>
        </authorList>
    </citation>
    <scope>NUCLEOTIDE SEQUENCE [LARGE SCALE GENOMIC DNA]</scope>
    <source>
        <strain evidence="11">AS06rmzACSIP_256</strain>
    </source>
</reference>
<dbReference type="Gene3D" id="3.90.1150.10">
    <property type="entry name" value="Aspartate Aminotransferase, domain 1"/>
    <property type="match status" value="1"/>
</dbReference>
<keyword evidence="6" id="KW-0663">Pyridoxal phosphate</keyword>
<dbReference type="GO" id="GO:0009236">
    <property type="term" value="P:cobalamin biosynthetic process"/>
    <property type="evidence" value="ECO:0007669"/>
    <property type="project" value="UniProtKB-UniPathway"/>
</dbReference>
<comment type="caution">
    <text evidence="11">The sequence shown here is derived from an EMBL/GenBank/DDBJ whole genome shotgun (WGS) entry which is preliminary data.</text>
</comment>
<dbReference type="NCBIfam" id="TIGR01140">
    <property type="entry name" value="L_thr_O3P_dcar"/>
    <property type="match status" value="1"/>
</dbReference>
<dbReference type="InterPro" id="IPR004839">
    <property type="entry name" value="Aminotransferase_I/II_large"/>
</dbReference>
<dbReference type="InterPro" id="IPR015422">
    <property type="entry name" value="PyrdxlP-dep_Trfase_small"/>
</dbReference>
<comment type="function">
    <text evidence="2">Decarboxylates L-threonine-O-3-phosphate to yield (R)-1-amino-2-propanol O-2-phosphate, the precursor for the linkage between the nucleotide loop and the corrin ring in cobalamin.</text>
</comment>
<evidence type="ECO:0000256" key="3">
    <source>
        <dbReference type="ARBA" id="ARBA00004953"/>
    </source>
</evidence>
<accession>A0A7X7R6E3</accession>
<comment type="cofactor">
    <cofactor evidence="1">
        <name>pyridoxal 5'-phosphate</name>
        <dbReference type="ChEBI" id="CHEBI:597326"/>
    </cofactor>
</comment>
<dbReference type="PROSITE" id="PS00105">
    <property type="entry name" value="AA_TRANSFER_CLASS_1"/>
    <property type="match status" value="1"/>
</dbReference>
<evidence type="ECO:0000256" key="8">
    <source>
        <dbReference type="ARBA" id="ARBA00029996"/>
    </source>
</evidence>
<dbReference type="CDD" id="cd00609">
    <property type="entry name" value="AAT_like"/>
    <property type="match status" value="1"/>
</dbReference>
<dbReference type="Pfam" id="PF00155">
    <property type="entry name" value="Aminotran_1_2"/>
    <property type="match status" value="1"/>
</dbReference>
<evidence type="ECO:0000256" key="7">
    <source>
        <dbReference type="ARBA" id="ARBA00023239"/>
    </source>
</evidence>